<protein>
    <submittedName>
        <fullName evidence="4">Coumaroyl-CoA:anthocyanidin 3-O-glucoside-6''-O-coumaroyltransferase 2-like</fullName>
    </submittedName>
</protein>
<dbReference type="RefSeq" id="XP_022140618.1">
    <property type="nucleotide sequence ID" value="XM_022284926.1"/>
</dbReference>
<accession>A0A6J1CIE1</accession>
<dbReference type="InterPro" id="IPR051504">
    <property type="entry name" value="Plant_metabolite_acyltrans"/>
</dbReference>
<dbReference type="OrthoDB" id="1862401at2759"/>
<dbReference type="AlphaFoldDB" id="A0A6J1CIE1"/>
<dbReference type="Pfam" id="PF02458">
    <property type="entry name" value="Transferase"/>
    <property type="match status" value="1"/>
</dbReference>
<dbReference type="Gene3D" id="3.30.559.10">
    <property type="entry name" value="Chloramphenicol acetyltransferase-like domain"/>
    <property type="match status" value="2"/>
</dbReference>
<keyword evidence="2" id="KW-0012">Acyltransferase</keyword>
<dbReference type="PANTHER" id="PTHR31625">
    <property type="match status" value="1"/>
</dbReference>
<reference evidence="4" key="1">
    <citation type="submission" date="2025-08" db="UniProtKB">
        <authorList>
            <consortium name="RefSeq"/>
        </authorList>
    </citation>
    <scope>IDENTIFICATION</scope>
    <source>
        <strain evidence="4">OHB3-1</strain>
    </source>
</reference>
<keyword evidence="1" id="KW-0808">Transferase</keyword>
<dbReference type="InterPro" id="IPR023213">
    <property type="entry name" value="CAT-like_dom_sf"/>
</dbReference>
<dbReference type="KEGG" id="mcha:111011225"/>
<proteinExistence type="predicted"/>
<gene>
    <name evidence="4" type="primary">LOC111011225</name>
</gene>
<keyword evidence="3" id="KW-1185">Reference proteome</keyword>
<dbReference type="GO" id="GO:0016747">
    <property type="term" value="F:acyltransferase activity, transferring groups other than amino-acyl groups"/>
    <property type="evidence" value="ECO:0007669"/>
    <property type="project" value="UniProtKB-ARBA"/>
</dbReference>
<evidence type="ECO:0000313" key="4">
    <source>
        <dbReference type="RefSeq" id="XP_022140618.1"/>
    </source>
</evidence>
<sequence>MGKIAIFQESNSTQPQKPHILCSPRDSVSLSIAESDSRHFHALIADHAKDATDVYQLCQDWPNFRVASDGTTQAIPLLTLRVTIFPYQGLSIGLSFLHVAVDGPAFHHFVKSWASICKGQDFDGPTPVHDRTVVRDPNGLESTILQLQWSMAGPINFGSEPISKRLADMVRATFELSKAQIEGLKSWARAESPHFSSFVAVCSLVWVCFIKSREGEGGNGKGSEVCCFAFAADCRKRLGYPMPAGYFGNCLAFCHAVVEKGELLGGDGVIVGMKATGKRVGEAEDEPLKETAEWASVWKKYKERGVVFAVAGSPRLGAYDVDFGWGRPIKTDVIHIDSGSLFSLGESRNENGGIEVGLALSTAHMARFVAVWEQTLNLFSC</sequence>
<dbReference type="Proteomes" id="UP000504603">
    <property type="component" value="Unplaced"/>
</dbReference>
<dbReference type="GeneID" id="111011225"/>
<evidence type="ECO:0000256" key="2">
    <source>
        <dbReference type="ARBA" id="ARBA00023315"/>
    </source>
</evidence>
<evidence type="ECO:0000256" key="1">
    <source>
        <dbReference type="ARBA" id="ARBA00022679"/>
    </source>
</evidence>
<name>A0A6J1CIE1_MOMCH</name>
<evidence type="ECO:0000313" key="3">
    <source>
        <dbReference type="Proteomes" id="UP000504603"/>
    </source>
</evidence>
<organism evidence="3 4">
    <name type="scientific">Momordica charantia</name>
    <name type="common">Bitter gourd</name>
    <name type="synonym">Balsam pear</name>
    <dbReference type="NCBI Taxonomy" id="3673"/>
    <lineage>
        <taxon>Eukaryota</taxon>
        <taxon>Viridiplantae</taxon>
        <taxon>Streptophyta</taxon>
        <taxon>Embryophyta</taxon>
        <taxon>Tracheophyta</taxon>
        <taxon>Spermatophyta</taxon>
        <taxon>Magnoliopsida</taxon>
        <taxon>eudicotyledons</taxon>
        <taxon>Gunneridae</taxon>
        <taxon>Pentapetalae</taxon>
        <taxon>rosids</taxon>
        <taxon>fabids</taxon>
        <taxon>Cucurbitales</taxon>
        <taxon>Cucurbitaceae</taxon>
        <taxon>Momordiceae</taxon>
        <taxon>Momordica</taxon>
    </lineage>
</organism>